<proteinExistence type="predicted"/>
<feature type="region of interest" description="Disordered" evidence="1">
    <location>
        <begin position="100"/>
        <end position="199"/>
    </location>
</feature>
<gene>
    <name evidence="2" type="ORF">LIER_31365</name>
</gene>
<sequence>MKKHFKQLILGEQKHDFDSSHPPLQQDFPVLNSIQNPIFGSSSSSSTQPLCPPPSKAPTFIFGQNNTPLTHSPYEAPTFIFGQNNSPPLVQPPSSFIFGQNSGLEKFDGNKKSEEENVDVVKKDSPLKDELENEVQEEEKKRWNLRPRKPSQQNHMLQNTGGRSYGTQNIQEKKNEEKKIKKKNNKDANVSIMPTFSPTLTKEEIREDFIKMTGKPPPARPKTKKKVKKEVQENLDV</sequence>
<dbReference type="InterPro" id="IPR012438">
    <property type="entry name" value="DUF1639"/>
</dbReference>
<keyword evidence="3" id="KW-1185">Reference proteome</keyword>
<accession>A0AAV3RQQ9</accession>
<dbReference type="PANTHER" id="PTHR33130:SF43">
    <property type="entry name" value="OS01G0688600 PROTEIN"/>
    <property type="match status" value="1"/>
</dbReference>
<reference evidence="2 3" key="1">
    <citation type="submission" date="2024-01" db="EMBL/GenBank/DDBJ databases">
        <title>The complete chloroplast genome sequence of Lithospermum erythrorhizon: insights into the phylogenetic relationship among Boraginaceae species and the maternal lineages of purple gromwells.</title>
        <authorList>
            <person name="Okada T."/>
            <person name="Watanabe K."/>
        </authorList>
    </citation>
    <scope>NUCLEOTIDE SEQUENCE [LARGE SCALE GENOMIC DNA]</scope>
</reference>
<feature type="region of interest" description="Disordered" evidence="1">
    <location>
        <begin position="211"/>
        <end position="237"/>
    </location>
</feature>
<protein>
    <submittedName>
        <fullName evidence="2">Uncharacterized protein</fullName>
    </submittedName>
</protein>
<evidence type="ECO:0000313" key="2">
    <source>
        <dbReference type="EMBL" id="GAA0184053.1"/>
    </source>
</evidence>
<dbReference type="Proteomes" id="UP001454036">
    <property type="component" value="Unassembled WGS sequence"/>
</dbReference>
<dbReference type="EMBL" id="BAABME010011631">
    <property type="protein sequence ID" value="GAA0184053.1"/>
    <property type="molecule type" value="Genomic_DNA"/>
</dbReference>
<evidence type="ECO:0000313" key="3">
    <source>
        <dbReference type="Proteomes" id="UP001454036"/>
    </source>
</evidence>
<comment type="caution">
    <text evidence="2">The sequence shown here is derived from an EMBL/GenBank/DDBJ whole genome shotgun (WGS) entry which is preliminary data.</text>
</comment>
<dbReference type="AlphaFoldDB" id="A0AAV3RQQ9"/>
<dbReference type="PANTHER" id="PTHR33130">
    <property type="entry name" value="PUTATIVE (DUF1639)-RELATED"/>
    <property type="match status" value="1"/>
</dbReference>
<name>A0AAV3RQQ9_LITER</name>
<organism evidence="2 3">
    <name type="scientific">Lithospermum erythrorhizon</name>
    <name type="common">Purple gromwell</name>
    <name type="synonym">Lithospermum officinale var. erythrorhizon</name>
    <dbReference type="NCBI Taxonomy" id="34254"/>
    <lineage>
        <taxon>Eukaryota</taxon>
        <taxon>Viridiplantae</taxon>
        <taxon>Streptophyta</taxon>
        <taxon>Embryophyta</taxon>
        <taxon>Tracheophyta</taxon>
        <taxon>Spermatophyta</taxon>
        <taxon>Magnoliopsida</taxon>
        <taxon>eudicotyledons</taxon>
        <taxon>Gunneridae</taxon>
        <taxon>Pentapetalae</taxon>
        <taxon>asterids</taxon>
        <taxon>lamiids</taxon>
        <taxon>Boraginales</taxon>
        <taxon>Boraginaceae</taxon>
        <taxon>Boraginoideae</taxon>
        <taxon>Lithospermeae</taxon>
        <taxon>Lithospermum</taxon>
    </lineage>
</organism>
<dbReference type="Pfam" id="PF07797">
    <property type="entry name" value="DUF1639"/>
    <property type="match status" value="1"/>
</dbReference>
<feature type="compositionally biased region" description="Polar residues" evidence="1">
    <location>
        <begin position="150"/>
        <end position="167"/>
    </location>
</feature>
<evidence type="ECO:0000256" key="1">
    <source>
        <dbReference type="SAM" id="MobiDB-lite"/>
    </source>
</evidence>
<feature type="compositionally biased region" description="Basic and acidic residues" evidence="1">
    <location>
        <begin position="105"/>
        <end position="130"/>
    </location>
</feature>